<proteinExistence type="predicted"/>
<sequence length="116" mass="12782">MPSGKIIVTLDDVHCLLHLPIEGHLLDHQGILTKSEAVALMVEFIGSSPANAHREVTSTKGAHARFTYLKCTHSVHLRTARQAEKDRDYATMVYISLAHLSRPCLIVACHAEKDGD</sequence>
<dbReference type="Proteomes" id="UP000265520">
    <property type="component" value="Unassembled WGS sequence"/>
</dbReference>
<accession>A0A392Q0G2</accession>
<reference evidence="1 2" key="1">
    <citation type="journal article" date="2018" name="Front. Plant Sci.">
        <title>Red Clover (Trifolium pratense) and Zigzag Clover (T. medium) - A Picture of Genomic Similarities and Differences.</title>
        <authorList>
            <person name="Dluhosova J."/>
            <person name="Istvanek J."/>
            <person name="Nedelnik J."/>
            <person name="Repkova J."/>
        </authorList>
    </citation>
    <scope>NUCLEOTIDE SEQUENCE [LARGE SCALE GENOMIC DNA]</scope>
    <source>
        <strain evidence="2">cv. 10/8</strain>
        <tissue evidence="1">Leaf</tissue>
    </source>
</reference>
<dbReference type="AlphaFoldDB" id="A0A392Q0G2"/>
<comment type="caution">
    <text evidence="1">The sequence shown here is derived from an EMBL/GenBank/DDBJ whole genome shotgun (WGS) entry which is preliminary data.</text>
</comment>
<dbReference type="EMBL" id="LXQA010105987">
    <property type="protein sequence ID" value="MCI17564.1"/>
    <property type="molecule type" value="Genomic_DNA"/>
</dbReference>
<evidence type="ECO:0000313" key="2">
    <source>
        <dbReference type="Proteomes" id="UP000265520"/>
    </source>
</evidence>
<protein>
    <submittedName>
        <fullName evidence="1">Putative IMP dehydrogenase/GMP reductase</fullName>
    </submittedName>
</protein>
<name>A0A392Q0G2_9FABA</name>
<keyword evidence="2" id="KW-1185">Reference proteome</keyword>
<organism evidence="1 2">
    <name type="scientific">Trifolium medium</name>
    <dbReference type="NCBI Taxonomy" id="97028"/>
    <lineage>
        <taxon>Eukaryota</taxon>
        <taxon>Viridiplantae</taxon>
        <taxon>Streptophyta</taxon>
        <taxon>Embryophyta</taxon>
        <taxon>Tracheophyta</taxon>
        <taxon>Spermatophyta</taxon>
        <taxon>Magnoliopsida</taxon>
        <taxon>eudicotyledons</taxon>
        <taxon>Gunneridae</taxon>
        <taxon>Pentapetalae</taxon>
        <taxon>rosids</taxon>
        <taxon>fabids</taxon>
        <taxon>Fabales</taxon>
        <taxon>Fabaceae</taxon>
        <taxon>Papilionoideae</taxon>
        <taxon>50 kb inversion clade</taxon>
        <taxon>NPAAA clade</taxon>
        <taxon>Hologalegina</taxon>
        <taxon>IRL clade</taxon>
        <taxon>Trifolieae</taxon>
        <taxon>Trifolium</taxon>
    </lineage>
</organism>
<evidence type="ECO:0000313" key="1">
    <source>
        <dbReference type="EMBL" id="MCI17564.1"/>
    </source>
</evidence>